<keyword evidence="1" id="KW-1133">Transmembrane helix</keyword>
<feature type="transmembrane region" description="Helical" evidence="1">
    <location>
        <begin position="156"/>
        <end position="174"/>
    </location>
</feature>
<reference evidence="2 3" key="1">
    <citation type="submission" date="2022-10" db="EMBL/GenBank/DDBJ databases">
        <title>Defluviimonas sp. nov., isolated from ocean surface sediments.</title>
        <authorList>
            <person name="He W."/>
            <person name="Wang L."/>
            <person name="Zhang D.-F."/>
        </authorList>
    </citation>
    <scope>NUCLEOTIDE SEQUENCE [LARGE SCALE GENOMIC DNA]</scope>
    <source>
        <strain evidence="2 3">WL0050</strain>
    </source>
</reference>
<feature type="transmembrane region" description="Helical" evidence="1">
    <location>
        <begin position="344"/>
        <end position="362"/>
    </location>
</feature>
<feature type="transmembrane region" description="Helical" evidence="1">
    <location>
        <begin position="180"/>
        <end position="213"/>
    </location>
</feature>
<feature type="transmembrane region" description="Helical" evidence="1">
    <location>
        <begin position="124"/>
        <end position="144"/>
    </location>
</feature>
<keyword evidence="3" id="KW-1185">Reference proteome</keyword>
<feature type="transmembrane region" description="Helical" evidence="1">
    <location>
        <begin position="20"/>
        <end position="38"/>
    </location>
</feature>
<evidence type="ECO:0000313" key="2">
    <source>
        <dbReference type="EMBL" id="MCV2871989.1"/>
    </source>
</evidence>
<dbReference type="EMBL" id="JAOWKZ010000002">
    <property type="protein sequence ID" value="MCV2871989.1"/>
    <property type="molecule type" value="Genomic_DNA"/>
</dbReference>
<gene>
    <name evidence="2" type="ORF">OEZ71_06745</name>
</gene>
<accession>A0ABT2ZLJ3</accession>
<proteinExistence type="predicted"/>
<keyword evidence="1" id="KW-0812">Transmembrane</keyword>
<sequence length="554" mass="59582">MKNRTPSPSMPPLAGGTATAGFLVAMNVILFVALAAIYGRGISHAALFVSDTFVFFDGIHRILKGQSPNADFWSPVGPIPYLLPYFGYRITGTFSGAVEMGSLLLAAPTLTVASVLLWRRTSPVMALLILGTIAAVIVVPLVPGQGANQISHAMHYNRWGWGLLVALFLLGLPGGNGRRWAFLAAVLCGGLLVGLFLTKITYFLVAVAYLALLATLPGNGRSNALIALVTGAALLTVITLFSTGVIFGYVHSIQEALRSDSAVRGSYFDVAFSNRDNIGILILATYAVLLRPGLSWRSLALVGFIMVSGVAIIDQNYQFKFIVSLPVAFAILSASAAADASDRFRIASIIVASAYLVVAPYATDWARVTLQHVRAPTGQLPGIQDPRFDNLYIYNSATDIADSQAADSSVDLYDGPYDMTSLLDGKIPISHLTRTEFLPVLEEGARLLKSLGADKSEITTLDFVNTMPLMVDASRKSRGYSWMHFGRNMSDDTLPEGAEMFKDVSYIAVPLKSATHPSVYRLLSHYGDYLTANTLVAGHSKNWVVLRHEPGAKG</sequence>
<evidence type="ECO:0000313" key="3">
    <source>
        <dbReference type="Proteomes" id="UP001652564"/>
    </source>
</evidence>
<feature type="transmembrane region" description="Helical" evidence="1">
    <location>
        <begin position="319"/>
        <end position="337"/>
    </location>
</feature>
<name>A0ABT2ZLJ3_9RHOB</name>
<evidence type="ECO:0000256" key="1">
    <source>
        <dbReference type="SAM" id="Phobius"/>
    </source>
</evidence>
<feature type="transmembrane region" description="Helical" evidence="1">
    <location>
        <begin position="97"/>
        <end position="118"/>
    </location>
</feature>
<feature type="transmembrane region" description="Helical" evidence="1">
    <location>
        <begin position="225"/>
        <end position="250"/>
    </location>
</feature>
<dbReference type="Proteomes" id="UP001652564">
    <property type="component" value="Unassembled WGS sequence"/>
</dbReference>
<keyword evidence="1" id="KW-0472">Membrane</keyword>
<comment type="caution">
    <text evidence="2">The sequence shown here is derived from an EMBL/GenBank/DDBJ whole genome shotgun (WGS) entry which is preliminary data.</text>
</comment>
<feature type="transmembrane region" description="Helical" evidence="1">
    <location>
        <begin position="296"/>
        <end position="313"/>
    </location>
</feature>
<organism evidence="2 3">
    <name type="scientific">Albidovulum litorale</name>
    <dbReference type="NCBI Taxonomy" id="2984134"/>
    <lineage>
        <taxon>Bacteria</taxon>
        <taxon>Pseudomonadati</taxon>
        <taxon>Pseudomonadota</taxon>
        <taxon>Alphaproteobacteria</taxon>
        <taxon>Rhodobacterales</taxon>
        <taxon>Paracoccaceae</taxon>
        <taxon>Albidovulum</taxon>
    </lineage>
</organism>
<protein>
    <submittedName>
        <fullName evidence="2">Uncharacterized protein</fullName>
    </submittedName>
</protein>